<protein>
    <submittedName>
        <fullName evidence="1">Amidoligase enzyme</fullName>
    </submittedName>
</protein>
<dbReference type="GO" id="GO:0016874">
    <property type="term" value="F:ligase activity"/>
    <property type="evidence" value="ECO:0007669"/>
    <property type="project" value="UniProtKB-KW"/>
</dbReference>
<dbReference type="AlphaFoldDB" id="A0A380ZBP8"/>
<accession>A0A380ZBP8</accession>
<proteinExistence type="predicted"/>
<dbReference type="Proteomes" id="UP000254424">
    <property type="component" value="Unassembled WGS sequence"/>
</dbReference>
<evidence type="ECO:0000313" key="2">
    <source>
        <dbReference type="Proteomes" id="UP000254424"/>
    </source>
</evidence>
<reference evidence="1 2" key="1">
    <citation type="submission" date="2018-06" db="EMBL/GenBank/DDBJ databases">
        <authorList>
            <consortium name="Pathogen Informatics"/>
            <person name="Doyle S."/>
        </authorList>
    </citation>
    <scope>NUCLEOTIDE SEQUENCE [LARGE SCALE GENOMIC DNA]</scope>
    <source>
        <strain evidence="1 2">NCTC11155</strain>
    </source>
</reference>
<dbReference type="EMBL" id="UFSX01000002">
    <property type="protein sequence ID" value="SUV43880.1"/>
    <property type="molecule type" value="Genomic_DNA"/>
</dbReference>
<evidence type="ECO:0000313" key="1">
    <source>
        <dbReference type="EMBL" id="SUV43880.1"/>
    </source>
</evidence>
<sequence>MNEEIRNILAENGTKTSKIRKLLLLGLTHREIAELVTRGNRGFVWNVYKKMRDEGLLSATQTSVVTVPELDYSFRRNSVSR</sequence>
<organism evidence="1 2">
    <name type="scientific">Bacteroides eggerthii</name>
    <dbReference type="NCBI Taxonomy" id="28111"/>
    <lineage>
        <taxon>Bacteria</taxon>
        <taxon>Pseudomonadati</taxon>
        <taxon>Bacteroidota</taxon>
        <taxon>Bacteroidia</taxon>
        <taxon>Bacteroidales</taxon>
        <taxon>Bacteroidaceae</taxon>
        <taxon>Bacteroides</taxon>
    </lineage>
</organism>
<name>A0A380ZBP8_9BACE</name>
<gene>
    <name evidence="1" type="ORF">NCTC11155_03289</name>
</gene>
<keyword evidence="1" id="KW-0436">Ligase</keyword>